<evidence type="ECO:0000259" key="5">
    <source>
        <dbReference type="PROSITE" id="PS50893"/>
    </source>
</evidence>
<keyword evidence="2" id="KW-0547">Nucleotide-binding</keyword>
<dbReference type="PANTHER" id="PTHR42794:SF1">
    <property type="entry name" value="HEMIN IMPORT ATP-BINDING PROTEIN HMUV"/>
    <property type="match status" value="1"/>
</dbReference>
<name>A0A1T4YS55_9ACTN</name>
<dbReference type="InterPro" id="IPR027417">
    <property type="entry name" value="P-loop_NTPase"/>
</dbReference>
<evidence type="ECO:0000256" key="1">
    <source>
        <dbReference type="ARBA" id="ARBA00022448"/>
    </source>
</evidence>
<evidence type="ECO:0000313" key="7">
    <source>
        <dbReference type="Proteomes" id="UP000191040"/>
    </source>
</evidence>
<dbReference type="STRING" id="1736691.SAMN06295964_0637"/>
<evidence type="ECO:0000256" key="2">
    <source>
        <dbReference type="ARBA" id="ARBA00022741"/>
    </source>
</evidence>
<dbReference type="CDD" id="cd03214">
    <property type="entry name" value="ABC_Iron-Siderophores_B12_Hemin"/>
    <property type="match status" value="1"/>
</dbReference>
<accession>A0A1T4YS55</accession>
<keyword evidence="3 6" id="KW-0067">ATP-binding</keyword>
<dbReference type="SUPFAM" id="SSF52540">
    <property type="entry name" value="P-loop containing nucleoside triphosphate hydrolases"/>
    <property type="match status" value="1"/>
</dbReference>
<keyword evidence="1" id="KW-0813">Transport</keyword>
<organism evidence="6 7">
    <name type="scientific">Aeromicrobium choanae</name>
    <dbReference type="NCBI Taxonomy" id="1736691"/>
    <lineage>
        <taxon>Bacteria</taxon>
        <taxon>Bacillati</taxon>
        <taxon>Actinomycetota</taxon>
        <taxon>Actinomycetes</taxon>
        <taxon>Propionibacteriales</taxon>
        <taxon>Nocardioidaceae</taxon>
        <taxon>Aeromicrobium</taxon>
    </lineage>
</organism>
<dbReference type="PANTHER" id="PTHR42794">
    <property type="entry name" value="HEMIN IMPORT ATP-BINDING PROTEIN HMUV"/>
    <property type="match status" value="1"/>
</dbReference>
<dbReference type="PROSITE" id="PS50893">
    <property type="entry name" value="ABC_TRANSPORTER_2"/>
    <property type="match status" value="1"/>
</dbReference>
<dbReference type="FunFam" id="3.40.50.300:FF:000134">
    <property type="entry name" value="Iron-enterobactin ABC transporter ATP-binding protein"/>
    <property type="match status" value="1"/>
</dbReference>
<dbReference type="Gene3D" id="3.40.50.300">
    <property type="entry name" value="P-loop containing nucleotide triphosphate hydrolases"/>
    <property type="match status" value="1"/>
</dbReference>
<dbReference type="Pfam" id="PF00005">
    <property type="entry name" value="ABC_tran"/>
    <property type="match status" value="1"/>
</dbReference>
<reference evidence="7" key="1">
    <citation type="submission" date="2017-02" db="EMBL/GenBank/DDBJ databases">
        <authorList>
            <person name="Varghese N."/>
            <person name="Submissions S."/>
        </authorList>
    </citation>
    <scope>NUCLEOTIDE SEQUENCE [LARGE SCALE GENOMIC DNA]</scope>
    <source>
        <strain evidence="7">9H-4</strain>
    </source>
</reference>
<dbReference type="Proteomes" id="UP000191040">
    <property type="component" value="Chromosome I"/>
</dbReference>
<evidence type="ECO:0000256" key="4">
    <source>
        <dbReference type="ARBA" id="ARBA00022967"/>
    </source>
</evidence>
<dbReference type="AlphaFoldDB" id="A0A1T4YS55"/>
<evidence type="ECO:0000313" key="6">
    <source>
        <dbReference type="EMBL" id="SKB04599.1"/>
    </source>
</evidence>
<dbReference type="InterPro" id="IPR017871">
    <property type="entry name" value="ABC_transporter-like_CS"/>
</dbReference>
<evidence type="ECO:0000256" key="3">
    <source>
        <dbReference type="ARBA" id="ARBA00022840"/>
    </source>
</evidence>
<protein>
    <submittedName>
        <fullName evidence="6">Iron complex transport system ATP-binding protein</fullName>
    </submittedName>
</protein>
<dbReference type="OrthoDB" id="5296765at2"/>
<dbReference type="InterPro" id="IPR003439">
    <property type="entry name" value="ABC_transporter-like_ATP-bd"/>
</dbReference>
<dbReference type="InterPro" id="IPR003593">
    <property type="entry name" value="AAA+_ATPase"/>
</dbReference>
<dbReference type="PROSITE" id="PS00211">
    <property type="entry name" value="ABC_TRANSPORTER_1"/>
    <property type="match status" value="1"/>
</dbReference>
<keyword evidence="4" id="KW-1278">Translocase</keyword>
<dbReference type="GO" id="GO:0005524">
    <property type="term" value="F:ATP binding"/>
    <property type="evidence" value="ECO:0007669"/>
    <property type="project" value="UniProtKB-KW"/>
</dbReference>
<keyword evidence="7" id="KW-1185">Reference proteome</keyword>
<sequence>MRLRGHGLAWSAGGRRIVDGVDIECAPGTFTGLLGPNGSGKTSLLRLLTGTQVPDEGTVTLDGRGMHELRRRERARHLAVVEQHADTGLDLTVRQVVELGRIPHRGRWPSARPGTDAALTRAMRVGEVEALADRRWSTLSGGERQRVQLARALAQEPSVLVLDEPTNHLDLGHQIGFMELVRGLGITAVAALHDLDLAAAFCDQVVVMERGRVVAGGDPHTVLTPALLASVYGVRAAVDRHAVADRLRVTWIGTQA</sequence>
<dbReference type="RefSeq" id="WP_078698813.1">
    <property type="nucleotide sequence ID" value="NZ_LT796768.1"/>
</dbReference>
<gene>
    <name evidence="6" type="ORF">SAMN06295964_0637</name>
</gene>
<proteinExistence type="predicted"/>
<feature type="domain" description="ABC transporter" evidence="5">
    <location>
        <begin position="3"/>
        <end position="235"/>
    </location>
</feature>
<dbReference type="GO" id="GO:0016887">
    <property type="term" value="F:ATP hydrolysis activity"/>
    <property type="evidence" value="ECO:0007669"/>
    <property type="project" value="InterPro"/>
</dbReference>
<dbReference type="SMART" id="SM00382">
    <property type="entry name" value="AAA"/>
    <property type="match status" value="1"/>
</dbReference>
<dbReference type="EMBL" id="LT796768">
    <property type="protein sequence ID" value="SKB04599.1"/>
    <property type="molecule type" value="Genomic_DNA"/>
</dbReference>